<dbReference type="Proteomes" id="UP000061348">
    <property type="component" value="Unassembled WGS sequence"/>
</dbReference>
<organism evidence="2 3">
    <name type="scientific">Pseudomonas fluorescens</name>
    <dbReference type="NCBI Taxonomy" id="294"/>
    <lineage>
        <taxon>Bacteria</taxon>
        <taxon>Pseudomonadati</taxon>
        <taxon>Pseudomonadota</taxon>
        <taxon>Gammaproteobacteria</taxon>
        <taxon>Pseudomonadales</taxon>
        <taxon>Pseudomonadaceae</taxon>
        <taxon>Pseudomonas</taxon>
    </lineage>
</organism>
<dbReference type="AlphaFoldDB" id="A0A109LCT8"/>
<feature type="region of interest" description="Disordered" evidence="1">
    <location>
        <begin position="1"/>
        <end position="32"/>
    </location>
</feature>
<name>A0A109LCT8_PSEFL</name>
<dbReference type="EMBL" id="LCYA01000130">
    <property type="protein sequence ID" value="KWV85457.1"/>
    <property type="molecule type" value="Genomic_DNA"/>
</dbReference>
<evidence type="ECO:0000313" key="2">
    <source>
        <dbReference type="EMBL" id="KWV85457.1"/>
    </source>
</evidence>
<comment type="caution">
    <text evidence="2">The sequence shown here is derived from an EMBL/GenBank/DDBJ whole genome shotgun (WGS) entry which is preliminary data.</text>
</comment>
<evidence type="ECO:0000313" key="3">
    <source>
        <dbReference type="Proteomes" id="UP000061348"/>
    </source>
</evidence>
<proteinExistence type="predicted"/>
<protein>
    <submittedName>
        <fullName evidence="2">Uncharacterized protein</fullName>
    </submittedName>
</protein>
<sequence length="157" mass="17406">MQGFTGQHNVGGEEADVHHPSNHHHQQRAEGAELSTALDHLRDAHLRALGRVQCHQHTADQMADKNGDNAPHQVEVEQLHTQCACDDRQRRDVAAEPQGEQVSYLSMAIFRGHVSNRVFFDERGGGCCSGNHDELQGKVSTWTYFAMRCTGGALLLE</sequence>
<accession>A0A109LCT8</accession>
<reference evidence="2 3" key="1">
    <citation type="submission" date="2015-05" db="EMBL/GenBank/DDBJ databases">
        <title>A genomic and transcriptomic approach to investigate the blue pigment phenotype in Pseudomonas fluorescens.</title>
        <authorList>
            <person name="Andreani N.A."/>
            <person name="Cardazzo B."/>
        </authorList>
    </citation>
    <scope>NUCLEOTIDE SEQUENCE [LARGE SCALE GENOMIC DNA]</scope>
    <source>
        <strain evidence="2 3">Ps_22</strain>
    </source>
</reference>
<evidence type="ECO:0000256" key="1">
    <source>
        <dbReference type="SAM" id="MobiDB-lite"/>
    </source>
</evidence>
<gene>
    <name evidence="2" type="ORF">PFLmoz3_04909</name>
</gene>